<dbReference type="Pfam" id="PF01713">
    <property type="entry name" value="Smr"/>
    <property type="match status" value="1"/>
</dbReference>
<feature type="region of interest" description="Disordered" evidence="1">
    <location>
        <begin position="22"/>
        <end position="41"/>
    </location>
</feature>
<dbReference type="SMART" id="SM00463">
    <property type="entry name" value="SMR"/>
    <property type="match status" value="1"/>
</dbReference>
<dbReference type="InterPro" id="IPR013899">
    <property type="entry name" value="DUF1771"/>
</dbReference>
<dbReference type="PROSITE" id="PS50828">
    <property type="entry name" value="SMR"/>
    <property type="match status" value="1"/>
</dbReference>
<dbReference type="OrthoDB" id="3231855at2759"/>
<dbReference type="PANTHER" id="PTHR47417:SF1">
    <property type="entry name" value="SMR DOMAIN-CONTAINING PROTEIN YPL199C"/>
    <property type="match status" value="1"/>
</dbReference>
<evidence type="ECO:0000313" key="4">
    <source>
        <dbReference type="Proteomes" id="UP000605846"/>
    </source>
</evidence>
<gene>
    <name evidence="3" type="ORF">EC973_006594</name>
</gene>
<feature type="domain" description="Smr" evidence="2">
    <location>
        <begin position="131"/>
        <end position="207"/>
    </location>
</feature>
<dbReference type="EMBL" id="JABAYA010000042">
    <property type="protein sequence ID" value="KAF7728200.1"/>
    <property type="molecule type" value="Genomic_DNA"/>
</dbReference>
<accession>A0A8H7BVE6</accession>
<dbReference type="AlphaFoldDB" id="A0A8H7BVE6"/>
<evidence type="ECO:0000256" key="1">
    <source>
        <dbReference type="SAM" id="MobiDB-lite"/>
    </source>
</evidence>
<dbReference type="PANTHER" id="PTHR47417">
    <property type="entry name" value="SMR DOMAIN-CONTAINING PROTEIN YPL199C"/>
    <property type="match status" value="1"/>
</dbReference>
<dbReference type="Proteomes" id="UP000605846">
    <property type="component" value="Unassembled WGS sequence"/>
</dbReference>
<evidence type="ECO:0000313" key="3">
    <source>
        <dbReference type="EMBL" id="KAF7728200.1"/>
    </source>
</evidence>
<dbReference type="Gene3D" id="3.30.1370.110">
    <property type="match status" value="1"/>
</dbReference>
<sequence>MGNAQSVGKVVKEGIQIYETIKSQQEQQQHGPSSSHYPQQYHAPQHYHAPHVDEHDDPDYSRLRALAHEEAEKRNHCYERSQAAYHNGDGAAAKELSNQGHHHDDQMKRYNKQAAELVFAQKNQNRPPTEIDLHGLFVHEASEKVEEALSRCQREGYDHLVIIVGKGLHSPGNIAKLKPAILELVHKYQVRCEPNRPNPGCIYVEFGKGVGNMDWLDVFANKMANADCIIM</sequence>
<reference evidence="3" key="1">
    <citation type="submission" date="2020-01" db="EMBL/GenBank/DDBJ databases">
        <title>Genome Sequencing of Three Apophysomyces-Like Fungal Strains Confirms a Novel Fungal Genus in the Mucoromycota with divergent Burkholderia-like Endosymbiotic Bacteria.</title>
        <authorList>
            <person name="Stajich J.E."/>
            <person name="Macias A.M."/>
            <person name="Carter-House D."/>
            <person name="Lovett B."/>
            <person name="Kasson L.R."/>
            <person name="Berry K."/>
            <person name="Grigoriev I."/>
            <person name="Chang Y."/>
            <person name="Spatafora J."/>
            <person name="Kasson M.T."/>
        </authorList>
    </citation>
    <scope>NUCLEOTIDE SEQUENCE</scope>
    <source>
        <strain evidence="3">NRRL A-21654</strain>
    </source>
</reference>
<evidence type="ECO:0000259" key="2">
    <source>
        <dbReference type="PROSITE" id="PS50828"/>
    </source>
</evidence>
<dbReference type="SMART" id="SM01162">
    <property type="entry name" value="DUF1771"/>
    <property type="match status" value="1"/>
</dbReference>
<name>A0A8H7BVE6_9FUNG</name>
<dbReference type="SUPFAM" id="SSF160443">
    <property type="entry name" value="SMR domain-like"/>
    <property type="match status" value="1"/>
</dbReference>
<organism evidence="3 4">
    <name type="scientific">Apophysomyces ossiformis</name>
    <dbReference type="NCBI Taxonomy" id="679940"/>
    <lineage>
        <taxon>Eukaryota</taxon>
        <taxon>Fungi</taxon>
        <taxon>Fungi incertae sedis</taxon>
        <taxon>Mucoromycota</taxon>
        <taxon>Mucoromycotina</taxon>
        <taxon>Mucoromycetes</taxon>
        <taxon>Mucorales</taxon>
        <taxon>Mucorineae</taxon>
        <taxon>Mucoraceae</taxon>
        <taxon>Apophysomyces</taxon>
    </lineage>
</organism>
<dbReference type="InterPro" id="IPR002625">
    <property type="entry name" value="Smr_dom"/>
</dbReference>
<dbReference type="InterPro" id="IPR053020">
    <property type="entry name" value="Smr_domain_protein"/>
</dbReference>
<feature type="compositionally biased region" description="Polar residues" evidence="1">
    <location>
        <begin position="22"/>
        <end position="38"/>
    </location>
</feature>
<protein>
    <recommendedName>
        <fullName evidence="2">Smr domain-containing protein</fullName>
    </recommendedName>
</protein>
<keyword evidence="4" id="KW-1185">Reference proteome</keyword>
<dbReference type="Pfam" id="PF08590">
    <property type="entry name" value="DUF1771"/>
    <property type="match status" value="1"/>
</dbReference>
<dbReference type="InterPro" id="IPR036063">
    <property type="entry name" value="Smr_dom_sf"/>
</dbReference>
<comment type="caution">
    <text evidence="3">The sequence shown here is derived from an EMBL/GenBank/DDBJ whole genome shotgun (WGS) entry which is preliminary data.</text>
</comment>
<proteinExistence type="predicted"/>